<dbReference type="Proteomes" id="UP001432322">
    <property type="component" value="Unassembled WGS sequence"/>
</dbReference>
<reference evidence="2" key="1">
    <citation type="submission" date="2023-10" db="EMBL/GenBank/DDBJ databases">
        <title>Genome assembly of Pristionchus species.</title>
        <authorList>
            <person name="Yoshida K."/>
            <person name="Sommer R.J."/>
        </authorList>
    </citation>
    <scope>NUCLEOTIDE SEQUENCE</scope>
    <source>
        <strain evidence="2">RS5133</strain>
    </source>
</reference>
<sequence>SVLPPPTVLHSPSVLPPPTVAPLLTVLPPPTVLLPPSVLPPPTVPLPTISSPLFMNHNPVSQNISPFLTDEESVVSVEIRGEEYSEDAANESEREDVKKEEEKEDPVESLSFGEICEDDEMVVHYEDSESRRISCTQQESQIWLYK</sequence>
<feature type="compositionally biased region" description="Basic and acidic residues" evidence="1">
    <location>
        <begin position="91"/>
        <end position="101"/>
    </location>
</feature>
<feature type="non-terminal residue" evidence="2">
    <location>
        <position position="1"/>
    </location>
</feature>
<comment type="caution">
    <text evidence="2">The sequence shown here is derived from an EMBL/GenBank/DDBJ whole genome shotgun (WGS) entry which is preliminary data.</text>
</comment>
<keyword evidence="3" id="KW-1185">Reference proteome</keyword>
<dbReference type="EMBL" id="BTSY01000002">
    <property type="protein sequence ID" value="GMT15441.1"/>
    <property type="molecule type" value="Genomic_DNA"/>
</dbReference>
<evidence type="ECO:0000313" key="3">
    <source>
        <dbReference type="Proteomes" id="UP001432322"/>
    </source>
</evidence>
<proteinExistence type="predicted"/>
<organism evidence="2 3">
    <name type="scientific">Pristionchus fissidentatus</name>
    <dbReference type="NCBI Taxonomy" id="1538716"/>
    <lineage>
        <taxon>Eukaryota</taxon>
        <taxon>Metazoa</taxon>
        <taxon>Ecdysozoa</taxon>
        <taxon>Nematoda</taxon>
        <taxon>Chromadorea</taxon>
        <taxon>Rhabditida</taxon>
        <taxon>Rhabditina</taxon>
        <taxon>Diplogasteromorpha</taxon>
        <taxon>Diplogasteroidea</taxon>
        <taxon>Neodiplogasteridae</taxon>
        <taxon>Pristionchus</taxon>
    </lineage>
</organism>
<evidence type="ECO:0000256" key="1">
    <source>
        <dbReference type="SAM" id="MobiDB-lite"/>
    </source>
</evidence>
<protein>
    <submittedName>
        <fullName evidence="2">Uncharacterized protein</fullName>
    </submittedName>
</protein>
<dbReference type="AlphaFoldDB" id="A0AAV5V9M3"/>
<name>A0AAV5V9M3_9BILA</name>
<feature type="non-terminal residue" evidence="2">
    <location>
        <position position="146"/>
    </location>
</feature>
<gene>
    <name evidence="2" type="ORF">PFISCL1PPCAC_6738</name>
</gene>
<feature type="region of interest" description="Disordered" evidence="1">
    <location>
        <begin position="81"/>
        <end position="111"/>
    </location>
</feature>
<evidence type="ECO:0000313" key="2">
    <source>
        <dbReference type="EMBL" id="GMT15441.1"/>
    </source>
</evidence>
<accession>A0AAV5V9M3</accession>